<organism evidence="1 2">
    <name type="scientific">Nitrosovibrio tenuis</name>
    <dbReference type="NCBI Taxonomy" id="1233"/>
    <lineage>
        <taxon>Bacteria</taxon>
        <taxon>Pseudomonadati</taxon>
        <taxon>Pseudomonadota</taxon>
        <taxon>Betaproteobacteria</taxon>
        <taxon>Nitrosomonadales</taxon>
        <taxon>Nitrosomonadaceae</taxon>
        <taxon>Nitrosovibrio</taxon>
    </lineage>
</organism>
<evidence type="ECO:0000313" key="2">
    <source>
        <dbReference type="Proteomes" id="UP000198620"/>
    </source>
</evidence>
<dbReference type="Proteomes" id="UP000198620">
    <property type="component" value="Unassembled WGS sequence"/>
</dbReference>
<keyword evidence="2" id="KW-1185">Reference proteome</keyword>
<proteinExistence type="predicted"/>
<dbReference type="EMBL" id="FOBH01000021">
    <property type="protein sequence ID" value="SEL64567.1"/>
    <property type="molecule type" value="Genomic_DNA"/>
</dbReference>
<dbReference type="STRING" id="1233.SAMN05216387_1213"/>
<reference evidence="1 2" key="1">
    <citation type="submission" date="2016-10" db="EMBL/GenBank/DDBJ databases">
        <authorList>
            <person name="de Groot N.N."/>
        </authorList>
    </citation>
    <scope>NUCLEOTIDE SEQUENCE [LARGE SCALE GENOMIC DNA]</scope>
    <source>
        <strain evidence="1 2">Nv1</strain>
    </source>
</reference>
<accession>A0A1H7RYW7</accession>
<evidence type="ECO:0000313" key="1">
    <source>
        <dbReference type="EMBL" id="SEL64567.1"/>
    </source>
</evidence>
<dbReference type="AlphaFoldDB" id="A0A1H7RYW7"/>
<dbReference type="RefSeq" id="WP_177171876.1">
    <property type="nucleotide sequence ID" value="NZ_FOBH01000021.1"/>
</dbReference>
<protein>
    <recommendedName>
        <fullName evidence="3">Phage regulatory protein Rha (Phage_pRha)</fullName>
    </recommendedName>
</protein>
<evidence type="ECO:0008006" key="3">
    <source>
        <dbReference type="Google" id="ProtNLM"/>
    </source>
</evidence>
<gene>
    <name evidence="1" type="ORF">SAMN05216387_1213</name>
</gene>
<name>A0A1H7RYW7_9PROT</name>
<sequence>MNELIPVVAPTVATMSSLEMVEFINSQRKQEEPPLRHKNFMAKVSVVLGEEGALKFKHTYIHPQNDQTYPCYHFPKREACLMAMSYSYELQAKVFDRMTELESGGKKVVPQVPQTLPEALRLAADLAEQNAQQAQLLEQQKPAVEFVKQYAEAESSKGLSDVAKVLQWKPHAFTKQLASPLLPMPKQKNSIR</sequence>